<dbReference type="GO" id="GO:0005524">
    <property type="term" value="F:ATP binding"/>
    <property type="evidence" value="ECO:0007669"/>
    <property type="project" value="UniProtKB-UniRule"/>
</dbReference>
<accession>A0A062UX02</accession>
<dbReference type="RefSeq" id="WP_048091515.1">
    <property type="nucleotide sequence ID" value="NZ_JMIY01000005.1"/>
</dbReference>
<sequence length="289" mass="32983">MKIACFVEAYNFDALISERNALLEFKSTAEAMGHTFEFIFKEDITRIQEYDSLFIRATTDPNNSAYIISRLAEQAGLKVIDDPHSIRICSNKAILHDLFLKNNIPSPKSLLFTGDYSRESLDNIFNTLGSPVIIKTPYTRFSSHVEKASNETEFIEISKRFLRKSKILILQEYIQSDFDWRVGILQNKVLYLCKYCFPGGGWKVKSKINGKNKWGDTIPVPRECISSELKEISINLSKCVGDGLYGLDVKETKDGYKVIEINDNPSIYHGYEDTVDKDIYEKIINALVS</sequence>
<dbReference type="GO" id="GO:0005737">
    <property type="term" value="C:cytoplasm"/>
    <property type="evidence" value="ECO:0007669"/>
    <property type="project" value="TreeGrafter"/>
</dbReference>
<organism evidence="3 4">
    <name type="scientific">Candidatus Methanoperedens nitratireducens</name>
    <dbReference type="NCBI Taxonomy" id="1392998"/>
    <lineage>
        <taxon>Archaea</taxon>
        <taxon>Methanobacteriati</taxon>
        <taxon>Methanobacteriota</taxon>
        <taxon>Stenosarchaea group</taxon>
        <taxon>Methanomicrobia</taxon>
        <taxon>Methanosarcinales</taxon>
        <taxon>ANME-2 cluster</taxon>
        <taxon>Candidatus Methanoperedentaceae</taxon>
        <taxon>Candidatus Methanoperedens</taxon>
    </lineage>
</organism>
<dbReference type="EMBL" id="JMIY01000005">
    <property type="protein sequence ID" value="KCZ71521.1"/>
    <property type="molecule type" value="Genomic_DNA"/>
</dbReference>
<evidence type="ECO:0000259" key="2">
    <source>
        <dbReference type="PROSITE" id="PS50975"/>
    </source>
</evidence>
<dbReference type="PROSITE" id="PS50975">
    <property type="entry name" value="ATP_GRASP"/>
    <property type="match status" value="1"/>
</dbReference>
<dbReference type="SUPFAM" id="SSF56059">
    <property type="entry name" value="Glutathione synthetase ATP-binding domain-like"/>
    <property type="match status" value="1"/>
</dbReference>
<dbReference type="AlphaFoldDB" id="A0A062UX02"/>
<dbReference type="InterPro" id="IPR013651">
    <property type="entry name" value="ATP-grasp_RimK-type"/>
</dbReference>
<dbReference type="GO" id="GO:0016879">
    <property type="term" value="F:ligase activity, forming carbon-nitrogen bonds"/>
    <property type="evidence" value="ECO:0007669"/>
    <property type="project" value="TreeGrafter"/>
</dbReference>
<keyword evidence="3" id="KW-0808">Transferase</keyword>
<dbReference type="Pfam" id="PF08443">
    <property type="entry name" value="RimK"/>
    <property type="match status" value="1"/>
</dbReference>
<dbReference type="PANTHER" id="PTHR21621">
    <property type="entry name" value="RIBOSOMAL PROTEIN S6 MODIFICATION PROTEIN"/>
    <property type="match status" value="1"/>
</dbReference>
<keyword evidence="4" id="KW-1185">Reference proteome</keyword>
<feature type="domain" description="ATP-grasp" evidence="2">
    <location>
        <begin position="96"/>
        <end position="288"/>
    </location>
</feature>
<dbReference type="InterPro" id="IPR011761">
    <property type="entry name" value="ATP-grasp"/>
</dbReference>
<keyword evidence="1" id="KW-0547">Nucleotide-binding</keyword>
<dbReference type="GO" id="GO:0016740">
    <property type="term" value="F:transferase activity"/>
    <property type="evidence" value="ECO:0007669"/>
    <property type="project" value="UniProtKB-KW"/>
</dbReference>
<keyword evidence="1" id="KW-0067">ATP-binding</keyword>
<name>A0A062UX02_9EURY</name>
<protein>
    <submittedName>
        <fullName evidence="3">Glutathione synthase/ribosomal protein S6 modification enzyme (Glutaminyl transferase)</fullName>
    </submittedName>
</protein>
<dbReference type="Gene3D" id="3.30.470.20">
    <property type="entry name" value="ATP-grasp fold, B domain"/>
    <property type="match status" value="1"/>
</dbReference>
<evidence type="ECO:0000313" key="3">
    <source>
        <dbReference type="EMBL" id="KCZ71521.1"/>
    </source>
</evidence>
<reference evidence="3 4" key="1">
    <citation type="journal article" date="2013" name="Nature">
        <title>Anaerobic oxidation of methane coupled to nitrate reduction in a novel archaeal lineage.</title>
        <authorList>
            <person name="Haroon M.F."/>
            <person name="Hu S."/>
            <person name="Shi Y."/>
            <person name="Imelfort M."/>
            <person name="Keller J."/>
            <person name="Hugenholtz P."/>
            <person name="Yuan Z."/>
            <person name="Tyson G.W."/>
        </authorList>
    </citation>
    <scope>NUCLEOTIDE SEQUENCE [LARGE SCALE GENOMIC DNA]</scope>
    <source>
        <strain evidence="3 4">ANME-2d</strain>
    </source>
</reference>
<evidence type="ECO:0000256" key="1">
    <source>
        <dbReference type="PROSITE-ProRule" id="PRU00409"/>
    </source>
</evidence>
<dbReference type="Proteomes" id="UP000027153">
    <property type="component" value="Unassembled WGS sequence"/>
</dbReference>
<gene>
    <name evidence="3" type="ORF">ANME2D_02253</name>
</gene>
<evidence type="ECO:0000313" key="4">
    <source>
        <dbReference type="Proteomes" id="UP000027153"/>
    </source>
</evidence>
<dbReference type="Gene3D" id="3.40.50.20">
    <property type="match status" value="1"/>
</dbReference>
<dbReference type="OrthoDB" id="312280at2157"/>
<comment type="caution">
    <text evidence="3">The sequence shown here is derived from an EMBL/GenBank/DDBJ whole genome shotgun (WGS) entry which is preliminary data.</text>
</comment>
<dbReference type="GO" id="GO:0046872">
    <property type="term" value="F:metal ion binding"/>
    <property type="evidence" value="ECO:0007669"/>
    <property type="project" value="InterPro"/>
</dbReference>
<dbReference type="PANTHER" id="PTHR21621:SF0">
    <property type="entry name" value="BETA-CITRYLGLUTAMATE SYNTHASE B-RELATED"/>
    <property type="match status" value="1"/>
</dbReference>
<proteinExistence type="predicted"/>